<evidence type="ECO:0000313" key="2">
    <source>
        <dbReference type="EMBL" id="OLQ12719.1"/>
    </source>
</evidence>
<gene>
    <name evidence="2" type="ORF">AK812_SmicGene3313</name>
</gene>
<feature type="region of interest" description="Disordered" evidence="1">
    <location>
        <begin position="1"/>
        <end position="57"/>
    </location>
</feature>
<proteinExistence type="predicted"/>
<accession>A0A1Q9EZ79</accession>
<comment type="caution">
    <text evidence="2">The sequence shown here is derived from an EMBL/GenBank/DDBJ whole genome shotgun (WGS) entry which is preliminary data.</text>
</comment>
<dbReference type="Proteomes" id="UP000186817">
    <property type="component" value="Unassembled WGS sequence"/>
</dbReference>
<evidence type="ECO:0000313" key="3">
    <source>
        <dbReference type="Proteomes" id="UP000186817"/>
    </source>
</evidence>
<sequence>MTNGSPRGPTEEFSHEGMKKRGPDLGPGTARTGFHERSNAGSASGVPARPVDTGGAERGAQPWAIYLVAEFPEHCDPPSDGRWTGRQDNGSHMSYTPNSEDSLLWSPGDEESEDFPPPPSPTAPTVSTAPARENPARGTPVGSLLGRALRRGQYAAEILRVLEQGLDPDRSAATTTHNDSDAADVTTTLPRVAATALVKEPTDAIPAPHAPDKPSQVNWADNEVFHF</sequence>
<feature type="compositionally biased region" description="Basic and acidic residues" evidence="1">
    <location>
        <begin position="9"/>
        <end position="23"/>
    </location>
</feature>
<organism evidence="2 3">
    <name type="scientific">Symbiodinium microadriaticum</name>
    <name type="common">Dinoflagellate</name>
    <name type="synonym">Zooxanthella microadriatica</name>
    <dbReference type="NCBI Taxonomy" id="2951"/>
    <lineage>
        <taxon>Eukaryota</taxon>
        <taxon>Sar</taxon>
        <taxon>Alveolata</taxon>
        <taxon>Dinophyceae</taxon>
        <taxon>Suessiales</taxon>
        <taxon>Symbiodiniaceae</taxon>
        <taxon>Symbiodinium</taxon>
    </lineage>
</organism>
<feature type="compositionally biased region" description="Basic and acidic residues" evidence="1">
    <location>
        <begin position="74"/>
        <end position="85"/>
    </location>
</feature>
<keyword evidence="3" id="KW-1185">Reference proteome</keyword>
<dbReference type="AlphaFoldDB" id="A0A1Q9EZ79"/>
<protein>
    <submittedName>
        <fullName evidence="2">Uncharacterized protein</fullName>
    </submittedName>
</protein>
<feature type="region of interest" description="Disordered" evidence="1">
    <location>
        <begin position="200"/>
        <end position="221"/>
    </location>
</feature>
<feature type="compositionally biased region" description="Polar residues" evidence="1">
    <location>
        <begin position="86"/>
        <end position="101"/>
    </location>
</feature>
<name>A0A1Q9EZ79_SYMMI</name>
<evidence type="ECO:0000256" key="1">
    <source>
        <dbReference type="SAM" id="MobiDB-lite"/>
    </source>
</evidence>
<feature type="region of interest" description="Disordered" evidence="1">
    <location>
        <begin position="74"/>
        <end position="143"/>
    </location>
</feature>
<dbReference type="EMBL" id="LSRX01000038">
    <property type="protein sequence ID" value="OLQ12719.1"/>
    <property type="molecule type" value="Genomic_DNA"/>
</dbReference>
<reference evidence="2 3" key="1">
    <citation type="submission" date="2016-02" db="EMBL/GenBank/DDBJ databases">
        <title>Genome analysis of coral dinoflagellate symbionts highlights evolutionary adaptations to a symbiotic lifestyle.</title>
        <authorList>
            <person name="Aranda M."/>
            <person name="Li Y."/>
            <person name="Liew Y.J."/>
            <person name="Baumgarten S."/>
            <person name="Simakov O."/>
            <person name="Wilson M."/>
            <person name="Piel J."/>
            <person name="Ashoor H."/>
            <person name="Bougouffa S."/>
            <person name="Bajic V.B."/>
            <person name="Ryu T."/>
            <person name="Ravasi T."/>
            <person name="Bayer T."/>
            <person name="Micklem G."/>
            <person name="Kim H."/>
            <person name="Bhak J."/>
            <person name="Lajeunesse T.C."/>
            <person name="Voolstra C.R."/>
        </authorList>
    </citation>
    <scope>NUCLEOTIDE SEQUENCE [LARGE SCALE GENOMIC DNA]</scope>
    <source>
        <strain evidence="2 3">CCMP2467</strain>
    </source>
</reference>